<dbReference type="EMBL" id="CM018050">
    <property type="protein sequence ID" value="KAA8518163.1"/>
    <property type="molecule type" value="Genomic_DNA"/>
</dbReference>
<evidence type="ECO:0000256" key="1">
    <source>
        <dbReference type="SAM" id="MobiDB-lite"/>
    </source>
</evidence>
<feature type="compositionally biased region" description="Basic and acidic residues" evidence="1">
    <location>
        <begin position="73"/>
        <end position="83"/>
    </location>
</feature>
<keyword evidence="3" id="KW-1185">Reference proteome</keyword>
<feature type="region of interest" description="Disordered" evidence="1">
    <location>
        <begin position="1"/>
        <end position="25"/>
    </location>
</feature>
<evidence type="ECO:0000313" key="2">
    <source>
        <dbReference type="EMBL" id="KAA8518163.1"/>
    </source>
</evidence>
<evidence type="ECO:0000313" key="3">
    <source>
        <dbReference type="Proteomes" id="UP000325577"/>
    </source>
</evidence>
<dbReference type="AlphaFoldDB" id="A0A5J4ZHI9"/>
<feature type="region of interest" description="Disordered" evidence="1">
    <location>
        <begin position="43"/>
        <end position="83"/>
    </location>
</feature>
<accession>A0A5J4ZHI9</accession>
<organism evidence="2 3">
    <name type="scientific">Nyssa sinensis</name>
    <dbReference type="NCBI Taxonomy" id="561372"/>
    <lineage>
        <taxon>Eukaryota</taxon>
        <taxon>Viridiplantae</taxon>
        <taxon>Streptophyta</taxon>
        <taxon>Embryophyta</taxon>
        <taxon>Tracheophyta</taxon>
        <taxon>Spermatophyta</taxon>
        <taxon>Magnoliopsida</taxon>
        <taxon>eudicotyledons</taxon>
        <taxon>Gunneridae</taxon>
        <taxon>Pentapetalae</taxon>
        <taxon>asterids</taxon>
        <taxon>Cornales</taxon>
        <taxon>Nyssaceae</taxon>
        <taxon>Nyssa</taxon>
    </lineage>
</organism>
<name>A0A5J4ZHI9_9ASTE</name>
<reference evidence="2 3" key="1">
    <citation type="submission" date="2019-09" db="EMBL/GenBank/DDBJ databases">
        <title>A chromosome-level genome assembly of the Chinese tupelo Nyssa sinensis.</title>
        <authorList>
            <person name="Yang X."/>
            <person name="Kang M."/>
            <person name="Yang Y."/>
            <person name="Xiong H."/>
            <person name="Wang M."/>
            <person name="Zhang Z."/>
            <person name="Wang Z."/>
            <person name="Wu H."/>
            <person name="Ma T."/>
            <person name="Liu J."/>
            <person name="Xi Z."/>
        </authorList>
    </citation>
    <scope>NUCLEOTIDE SEQUENCE [LARGE SCALE GENOMIC DNA]</scope>
    <source>
        <strain evidence="2">J267</strain>
        <tissue evidence="2">Leaf</tissue>
    </source>
</reference>
<sequence>MGFNSRMVWSSSEPASKTVGCRGGETSESAVIARKERIIPCAAAKRSPITEASPGTTSERERHTSSAKLENQGNKDDWEACPY</sequence>
<dbReference type="Proteomes" id="UP000325577">
    <property type="component" value="Linkage Group LG7"/>
</dbReference>
<gene>
    <name evidence="2" type="ORF">F0562_015637</name>
</gene>
<protein>
    <submittedName>
        <fullName evidence="2">Uncharacterized protein</fullName>
    </submittedName>
</protein>
<proteinExistence type="predicted"/>